<gene>
    <name evidence="2" type="ORF">Tco_0656910</name>
</gene>
<dbReference type="Proteomes" id="UP001151760">
    <property type="component" value="Unassembled WGS sequence"/>
</dbReference>
<name>A0ABQ4XA54_9ASTR</name>
<sequence>MVWWSASLWYETSEKKLDEVDFISQGVELISRVVKEIEDSPLDEIEVKHFEMESFGGGFEEDINGEDEEDKEDEDGDGKSR</sequence>
<comment type="caution">
    <text evidence="2">The sequence shown here is derived from an EMBL/GenBank/DDBJ whole genome shotgun (WGS) entry which is preliminary data.</text>
</comment>
<dbReference type="EMBL" id="BQNB010009338">
    <property type="protein sequence ID" value="GJS62126.1"/>
    <property type="molecule type" value="Genomic_DNA"/>
</dbReference>
<proteinExistence type="predicted"/>
<reference evidence="2" key="1">
    <citation type="journal article" date="2022" name="Int. J. Mol. Sci.">
        <title>Draft Genome of Tanacetum Coccineum: Genomic Comparison of Closely Related Tanacetum-Family Plants.</title>
        <authorList>
            <person name="Yamashiro T."/>
            <person name="Shiraishi A."/>
            <person name="Nakayama K."/>
            <person name="Satake H."/>
        </authorList>
    </citation>
    <scope>NUCLEOTIDE SEQUENCE</scope>
</reference>
<reference evidence="2" key="2">
    <citation type="submission" date="2022-01" db="EMBL/GenBank/DDBJ databases">
        <authorList>
            <person name="Yamashiro T."/>
            <person name="Shiraishi A."/>
            <person name="Satake H."/>
            <person name="Nakayama K."/>
        </authorList>
    </citation>
    <scope>NUCLEOTIDE SEQUENCE</scope>
</reference>
<keyword evidence="3" id="KW-1185">Reference proteome</keyword>
<feature type="compositionally biased region" description="Acidic residues" evidence="1">
    <location>
        <begin position="59"/>
        <end position="81"/>
    </location>
</feature>
<feature type="region of interest" description="Disordered" evidence="1">
    <location>
        <begin position="54"/>
        <end position="81"/>
    </location>
</feature>
<evidence type="ECO:0000313" key="3">
    <source>
        <dbReference type="Proteomes" id="UP001151760"/>
    </source>
</evidence>
<organism evidence="2 3">
    <name type="scientific">Tanacetum coccineum</name>
    <dbReference type="NCBI Taxonomy" id="301880"/>
    <lineage>
        <taxon>Eukaryota</taxon>
        <taxon>Viridiplantae</taxon>
        <taxon>Streptophyta</taxon>
        <taxon>Embryophyta</taxon>
        <taxon>Tracheophyta</taxon>
        <taxon>Spermatophyta</taxon>
        <taxon>Magnoliopsida</taxon>
        <taxon>eudicotyledons</taxon>
        <taxon>Gunneridae</taxon>
        <taxon>Pentapetalae</taxon>
        <taxon>asterids</taxon>
        <taxon>campanulids</taxon>
        <taxon>Asterales</taxon>
        <taxon>Asteraceae</taxon>
        <taxon>Asteroideae</taxon>
        <taxon>Anthemideae</taxon>
        <taxon>Anthemidinae</taxon>
        <taxon>Tanacetum</taxon>
    </lineage>
</organism>
<protein>
    <submittedName>
        <fullName evidence="2">Uncharacterized protein</fullName>
    </submittedName>
</protein>
<evidence type="ECO:0000313" key="2">
    <source>
        <dbReference type="EMBL" id="GJS62126.1"/>
    </source>
</evidence>
<evidence type="ECO:0000256" key="1">
    <source>
        <dbReference type="SAM" id="MobiDB-lite"/>
    </source>
</evidence>
<accession>A0ABQ4XA54</accession>